<dbReference type="Pfam" id="PF13455">
    <property type="entry name" value="MUG113"/>
    <property type="match status" value="1"/>
</dbReference>
<gene>
    <name evidence="1" type="ORF">MA20_32155</name>
</gene>
<dbReference type="AlphaFoldDB" id="A0A0A3YQ73"/>
<dbReference type="EMBL" id="JRPN01000024">
    <property type="protein sequence ID" value="KGT75843.1"/>
    <property type="molecule type" value="Genomic_DNA"/>
</dbReference>
<sequence>MGNRVMAEQGTIGRIGRLVPRGLNIERAAEHLGLSIEEFNLFLLLGRIPQPVAECGQMVWPVETLFCRKRPTVGYRVYAGVYVVGFLSFIKIGKSLDVTARLGGIYQSLPLMIKVHHIFEGKGRPLERQLHERFSKNRTRGEWFKNEGEVAAWVEGGCK</sequence>
<comment type="caution">
    <text evidence="1">The sequence shown here is derived from an EMBL/GenBank/DDBJ whole genome shotgun (WGS) entry which is preliminary data.</text>
</comment>
<evidence type="ECO:0000313" key="2">
    <source>
        <dbReference type="Proteomes" id="UP000030377"/>
    </source>
</evidence>
<reference evidence="1 2" key="1">
    <citation type="submission" date="2014-09" db="EMBL/GenBank/DDBJ databases">
        <title>Draft genome of Bradyrhizobium japonicum Is-34.</title>
        <authorList>
            <person name="Tsurumaru H."/>
            <person name="Yamakawa T."/>
            <person name="Hashimoto S."/>
            <person name="Okizaki K."/>
            <person name="Kanesaki Y."/>
            <person name="Yoshikawa H."/>
            <person name="Yajima S."/>
        </authorList>
    </citation>
    <scope>NUCLEOTIDE SEQUENCE [LARGE SCALE GENOMIC DNA]</scope>
    <source>
        <strain evidence="1 2">Is-34</strain>
    </source>
</reference>
<dbReference type="Proteomes" id="UP000030377">
    <property type="component" value="Unassembled WGS sequence"/>
</dbReference>
<proteinExistence type="predicted"/>
<organism evidence="1 2">
    <name type="scientific">Bradyrhizobium japonicum</name>
    <dbReference type="NCBI Taxonomy" id="375"/>
    <lineage>
        <taxon>Bacteria</taxon>
        <taxon>Pseudomonadati</taxon>
        <taxon>Pseudomonadota</taxon>
        <taxon>Alphaproteobacteria</taxon>
        <taxon>Hyphomicrobiales</taxon>
        <taxon>Nitrobacteraceae</taxon>
        <taxon>Bradyrhizobium</taxon>
    </lineage>
</organism>
<evidence type="ECO:0008006" key="3">
    <source>
        <dbReference type="Google" id="ProtNLM"/>
    </source>
</evidence>
<evidence type="ECO:0000313" key="1">
    <source>
        <dbReference type="EMBL" id="KGT75843.1"/>
    </source>
</evidence>
<protein>
    <recommendedName>
        <fullName evidence="3">GIY-YIG domain-containing protein</fullName>
    </recommendedName>
</protein>
<name>A0A0A3YQ73_BRAJP</name>
<accession>A0A0A3YQ73</accession>